<feature type="transmembrane region" description="Helical" evidence="8">
    <location>
        <begin position="328"/>
        <end position="345"/>
    </location>
</feature>
<dbReference type="Pfam" id="PF02366">
    <property type="entry name" value="PMT"/>
    <property type="match status" value="1"/>
</dbReference>
<evidence type="ECO:0000313" key="11">
    <source>
        <dbReference type="Proteomes" id="UP000179069"/>
    </source>
</evidence>
<gene>
    <name evidence="10" type="ORF">A2785_02670</name>
</gene>
<comment type="subcellular location">
    <subcellularLocation>
        <location evidence="1">Cell membrane</location>
        <topology evidence="1">Multi-pass membrane protein</topology>
    </subcellularLocation>
</comment>
<feature type="transmembrane region" description="Helical" evidence="8">
    <location>
        <begin position="162"/>
        <end position="180"/>
    </location>
</feature>
<evidence type="ECO:0000256" key="5">
    <source>
        <dbReference type="ARBA" id="ARBA00022692"/>
    </source>
</evidence>
<dbReference type="GO" id="GO:0000030">
    <property type="term" value="F:mannosyltransferase activity"/>
    <property type="evidence" value="ECO:0007669"/>
    <property type="project" value="InterPro"/>
</dbReference>
<evidence type="ECO:0000256" key="2">
    <source>
        <dbReference type="ARBA" id="ARBA00022475"/>
    </source>
</evidence>
<feature type="transmembrane region" description="Helical" evidence="8">
    <location>
        <begin position="137"/>
        <end position="156"/>
    </location>
</feature>
<keyword evidence="6 8" id="KW-1133">Transmembrane helix</keyword>
<accession>A0A1G1VKX4</accession>
<evidence type="ECO:0000256" key="6">
    <source>
        <dbReference type="ARBA" id="ARBA00022989"/>
    </source>
</evidence>
<sequence>MDEHEWVRRGAVFFEKYFIDIDFSERTWKSYEGYDQFMFAQYVYGAWMKYQFKDDLMSVFQQVSYNQGWEGSEGDSALWSDDKWWIRYSNFQNQFSHIPFFYRPAFQLIVLNRYVSVFFAMGILGLMYLIGLRLSNYWVGIFAMIMLAMNSLFYWLMRQAMLEAVPLFFNLLLLWVYLILHQHMSRWRVRLLIGLFAGLAVSSKVTGAIFVLGIFFVETFRFLRIIWGLSLVSLTKPCFLFMQRQLSWLLVALGVLFILNPVLWGNPIMSLQTMVEQRIWHLSYQSENYPQYYHPSIADRLQSIYAMVVAYDAPLSEIRLSIPRWHELRTLFLIIGLLHVTWIVFDKKKLQSHYWAICGLVFLTVYFTLGLFLVVGFDRYYLPLIPFIILVTALGLWTFLHGLADMSTFCISLVRKSFGGISHPR</sequence>
<dbReference type="GO" id="GO:0009103">
    <property type="term" value="P:lipopolysaccharide biosynthetic process"/>
    <property type="evidence" value="ECO:0007669"/>
    <property type="project" value="UniProtKB-ARBA"/>
</dbReference>
<organism evidence="10 11">
    <name type="scientific">Candidatus Chisholmbacteria bacterium RIFCSPHIGHO2_01_FULL_49_18</name>
    <dbReference type="NCBI Taxonomy" id="1797590"/>
    <lineage>
        <taxon>Bacteria</taxon>
        <taxon>Candidatus Chisholmiibacteriota</taxon>
    </lineage>
</organism>
<feature type="transmembrane region" description="Helical" evidence="8">
    <location>
        <begin position="246"/>
        <end position="264"/>
    </location>
</feature>
<dbReference type="PANTHER" id="PTHR33908:SF11">
    <property type="entry name" value="MEMBRANE PROTEIN"/>
    <property type="match status" value="1"/>
</dbReference>
<keyword evidence="4" id="KW-0808">Transferase</keyword>
<keyword evidence="5 8" id="KW-0812">Transmembrane</keyword>
<evidence type="ECO:0000313" key="10">
    <source>
        <dbReference type="EMBL" id="OGY16049.1"/>
    </source>
</evidence>
<keyword evidence="7 8" id="KW-0472">Membrane</keyword>
<protein>
    <recommendedName>
        <fullName evidence="9">ArnT-like N-terminal domain-containing protein</fullName>
    </recommendedName>
</protein>
<name>A0A1G1VKX4_9BACT</name>
<dbReference type="InterPro" id="IPR050297">
    <property type="entry name" value="LipidA_mod_glycosyltrf_83"/>
</dbReference>
<reference evidence="10 11" key="1">
    <citation type="journal article" date="2016" name="Nat. Commun.">
        <title>Thousands of microbial genomes shed light on interconnected biogeochemical processes in an aquifer system.</title>
        <authorList>
            <person name="Anantharaman K."/>
            <person name="Brown C.T."/>
            <person name="Hug L.A."/>
            <person name="Sharon I."/>
            <person name="Castelle C.J."/>
            <person name="Probst A.J."/>
            <person name="Thomas B.C."/>
            <person name="Singh A."/>
            <person name="Wilkins M.J."/>
            <person name="Karaoz U."/>
            <person name="Brodie E.L."/>
            <person name="Williams K.H."/>
            <person name="Hubbard S.S."/>
            <person name="Banfield J.F."/>
        </authorList>
    </citation>
    <scope>NUCLEOTIDE SEQUENCE [LARGE SCALE GENOMIC DNA]</scope>
</reference>
<dbReference type="Proteomes" id="UP000179069">
    <property type="component" value="Unassembled WGS sequence"/>
</dbReference>
<evidence type="ECO:0000256" key="8">
    <source>
        <dbReference type="SAM" id="Phobius"/>
    </source>
</evidence>
<dbReference type="PANTHER" id="PTHR33908">
    <property type="entry name" value="MANNOSYLTRANSFERASE YKCB-RELATED"/>
    <property type="match status" value="1"/>
</dbReference>
<dbReference type="GO" id="GO:0006493">
    <property type="term" value="P:protein O-linked glycosylation"/>
    <property type="evidence" value="ECO:0007669"/>
    <property type="project" value="InterPro"/>
</dbReference>
<evidence type="ECO:0000256" key="1">
    <source>
        <dbReference type="ARBA" id="ARBA00004651"/>
    </source>
</evidence>
<keyword evidence="2" id="KW-1003">Cell membrane</keyword>
<feature type="domain" description="ArnT-like N-terminal" evidence="9">
    <location>
        <begin position="90"/>
        <end position="258"/>
    </location>
</feature>
<evidence type="ECO:0000256" key="4">
    <source>
        <dbReference type="ARBA" id="ARBA00022679"/>
    </source>
</evidence>
<dbReference type="AlphaFoldDB" id="A0A1G1VKX4"/>
<dbReference type="GO" id="GO:0005886">
    <property type="term" value="C:plasma membrane"/>
    <property type="evidence" value="ECO:0007669"/>
    <property type="project" value="UniProtKB-SubCell"/>
</dbReference>
<dbReference type="InterPro" id="IPR003342">
    <property type="entry name" value="ArnT-like_N"/>
</dbReference>
<feature type="transmembrane region" description="Helical" evidence="8">
    <location>
        <begin position="111"/>
        <end position="130"/>
    </location>
</feature>
<evidence type="ECO:0000256" key="7">
    <source>
        <dbReference type="ARBA" id="ARBA00023136"/>
    </source>
</evidence>
<dbReference type="GO" id="GO:0016763">
    <property type="term" value="F:pentosyltransferase activity"/>
    <property type="evidence" value="ECO:0007669"/>
    <property type="project" value="TreeGrafter"/>
</dbReference>
<feature type="transmembrane region" description="Helical" evidence="8">
    <location>
        <begin position="354"/>
        <end position="374"/>
    </location>
</feature>
<feature type="transmembrane region" description="Helical" evidence="8">
    <location>
        <begin position="192"/>
        <end position="216"/>
    </location>
</feature>
<evidence type="ECO:0000256" key="3">
    <source>
        <dbReference type="ARBA" id="ARBA00022676"/>
    </source>
</evidence>
<evidence type="ECO:0000259" key="9">
    <source>
        <dbReference type="Pfam" id="PF02366"/>
    </source>
</evidence>
<keyword evidence="3" id="KW-0328">Glycosyltransferase</keyword>
<comment type="caution">
    <text evidence="10">The sequence shown here is derived from an EMBL/GenBank/DDBJ whole genome shotgun (WGS) entry which is preliminary data.</text>
</comment>
<dbReference type="EMBL" id="MHCI01000020">
    <property type="protein sequence ID" value="OGY16049.1"/>
    <property type="molecule type" value="Genomic_DNA"/>
</dbReference>
<feature type="transmembrane region" description="Helical" evidence="8">
    <location>
        <begin position="380"/>
        <end position="400"/>
    </location>
</feature>
<proteinExistence type="predicted"/>